<protein>
    <submittedName>
        <fullName evidence="1">Uncharacterized protein</fullName>
    </submittedName>
</protein>
<sequence>MKHIAYILEKEFGIKYNPRSLSSILKELASSIRRVRGPTLEMKKP</sequence>
<evidence type="ECO:0000313" key="1">
    <source>
        <dbReference type="EMBL" id="ADB88256.1"/>
    </source>
</evidence>
<name>D2PGB6_SACI9</name>
<evidence type="ECO:0000313" key="2">
    <source>
        <dbReference type="Proteomes" id="UP000001404"/>
    </source>
</evidence>
<gene>
    <name evidence="1" type="ordered locus">LD85_2639</name>
</gene>
<accession>D2PGB6</accession>
<dbReference type="AlphaFoldDB" id="D2PGB6"/>
<organism evidence="1 2">
    <name type="scientific">Saccharolobus islandicus (strain L.D.8.5 / Lassen #2)</name>
    <name type="common">Sulfolobus islandicus</name>
    <dbReference type="NCBI Taxonomy" id="425944"/>
    <lineage>
        <taxon>Archaea</taxon>
        <taxon>Thermoproteota</taxon>
        <taxon>Thermoprotei</taxon>
        <taxon>Sulfolobales</taxon>
        <taxon>Sulfolobaceae</taxon>
        <taxon>Saccharolobus</taxon>
    </lineage>
</organism>
<dbReference type="EMBL" id="CP001731">
    <property type="protein sequence ID" value="ADB88256.1"/>
    <property type="molecule type" value="Genomic_DNA"/>
</dbReference>
<dbReference type="KEGG" id="sii:LD85_2639"/>
<proteinExistence type="predicted"/>
<dbReference type="Proteomes" id="UP000001404">
    <property type="component" value="Chromosome"/>
</dbReference>
<dbReference type="HOGENOM" id="CLU_3194669_0_0_2"/>
<reference evidence="2" key="1">
    <citation type="journal article" date="2009" name="Proc. Natl. Acad. Sci. U.S.A.">
        <title>Biogeography of the Sulfolobus islandicus pan-genome.</title>
        <authorList>
            <person name="Reno M.L."/>
            <person name="Held N.L."/>
            <person name="Fields C.J."/>
            <person name="Burke P.V."/>
            <person name="Whitaker R.J."/>
        </authorList>
    </citation>
    <scope>NUCLEOTIDE SEQUENCE [LARGE SCALE GENOMIC DNA]</scope>
    <source>
        <strain evidence="2">L.D.8.5 / Lassen #2</strain>
    </source>
</reference>